<sequence>MKKLDVFCWVVIGLLLVFLWHSSSVEFFQDTSGIKGPPYTASDATKIVTAMPSTMKAALKTSTGSDDPVRLIQPITDIMSDFHAVYAAATVPLTSANVDTFLQTRAIPSGLTKADVNTLLVAYFVTPTPGSANAPLTAAQVTANAQAVIRAAATAANQSTYAGMYMDASGSDVSGNTAAGSDVSGNTAAGSDVSGTRLLLSGLSGGGFGTPSSNATTPYSGMQVGGPRYGGQGSYTSATTSGNWSSVGSNYPTMYGPKSNNTTLPDSNGMILPTAQQVGADGNTVYMPGCRAPGQLGAFTPMKPEKTDGDPLGFLPDYRVFMK</sequence>
<dbReference type="AlphaFoldDB" id="A0A6C0JI09"/>
<proteinExistence type="predicted"/>
<evidence type="ECO:0000313" key="1">
    <source>
        <dbReference type="EMBL" id="QHU04450.1"/>
    </source>
</evidence>
<reference evidence="1" key="1">
    <citation type="journal article" date="2020" name="Nature">
        <title>Giant virus diversity and host interactions through global metagenomics.</title>
        <authorList>
            <person name="Schulz F."/>
            <person name="Roux S."/>
            <person name="Paez-Espino D."/>
            <person name="Jungbluth S."/>
            <person name="Walsh D.A."/>
            <person name="Denef V.J."/>
            <person name="McMahon K.D."/>
            <person name="Konstantinidis K.T."/>
            <person name="Eloe-Fadrosh E.A."/>
            <person name="Kyrpides N.C."/>
            <person name="Woyke T."/>
        </authorList>
    </citation>
    <scope>NUCLEOTIDE SEQUENCE</scope>
    <source>
        <strain evidence="1">GVMAG-M-3300027708-51</strain>
    </source>
</reference>
<name>A0A6C0JI09_9ZZZZ</name>
<dbReference type="EMBL" id="MN740401">
    <property type="protein sequence ID" value="QHU04450.1"/>
    <property type="molecule type" value="Genomic_DNA"/>
</dbReference>
<accession>A0A6C0JI09</accession>
<protein>
    <submittedName>
        <fullName evidence="1">Uncharacterized protein</fullName>
    </submittedName>
</protein>
<organism evidence="1">
    <name type="scientific">viral metagenome</name>
    <dbReference type="NCBI Taxonomy" id="1070528"/>
    <lineage>
        <taxon>unclassified sequences</taxon>
        <taxon>metagenomes</taxon>
        <taxon>organismal metagenomes</taxon>
    </lineage>
</organism>